<keyword evidence="8 18" id="KW-0378">Hydrolase</keyword>
<evidence type="ECO:0000313" key="19">
    <source>
        <dbReference type="EMBL" id="MDB9221718.1"/>
    </source>
</evidence>
<feature type="domain" description="Penicillin-binding protein transpeptidase" evidence="16">
    <location>
        <begin position="252"/>
        <end position="576"/>
    </location>
</feature>
<evidence type="ECO:0000256" key="6">
    <source>
        <dbReference type="ARBA" id="ARBA00022670"/>
    </source>
</evidence>
<evidence type="ECO:0000256" key="13">
    <source>
        <dbReference type="ARBA" id="ARBA00023316"/>
    </source>
</evidence>
<dbReference type="Gene3D" id="3.40.710.10">
    <property type="entry name" value="DD-peptidase/beta-lactamase superfamily"/>
    <property type="match status" value="1"/>
</dbReference>
<dbReference type="PANTHER" id="PTHR30627:SF2">
    <property type="entry name" value="PEPTIDOGLYCAN D,D-TRANSPEPTIDASE MRDA"/>
    <property type="match status" value="1"/>
</dbReference>
<reference evidence="19" key="3">
    <citation type="submission" date="2023-01" db="EMBL/GenBank/DDBJ databases">
        <title>Human gut microbiome strain richness.</title>
        <authorList>
            <person name="Chen-Liaw A."/>
        </authorList>
    </citation>
    <scope>NUCLEOTIDE SEQUENCE</scope>
    <source>
        <strain evidence="19">RTP21484st1_B7_RTP21484_190118</strain>
    </source>
</reference>
<dbReference type="RefSeq" id="WP_013611051.1">
    <property type="nucleotide sequence ID" value="NZ_CABJFF010000006.1"/>
</dbReference>
<keyword evidence="5 18" id="KW-0121">Carboxypeptidase</keyword>
<keyword evidence="4" id="KW-0997">Cell inner membrane</keyword>
<proteinExistence type="predicted"/>
<dbReference type="AlphaFoldDB" id="A0A1Y3YIH0"/>
<dbReference type="EMBL" id="JAQMRD010000001">
    <property type="protein sequence ID" value="MDB9221718.1"/>
    <property type="molecule type" value="Genomic_DNA"/>
</dbReference>
<keyword evidence="13" id="KW-0961">Cell wall biogenesis/degradation</keyword>
<dbReference type="EMBL" id="JAKNDN010000006">
    <property type="protein sequence ID" value="MCG4959020.1"/>
    <property type="molecule type" value="Genomic_DNA"/>
</dbReference>
<dbReference type="GO" id="GO:0008658">
    <property type="term" value="F:penicillin binding"/>
    <property type="evidence" value="ECO:0007669"/>
    <property type="project" value="InterPro"/>
</dbReference>
<evidence type="ECO:0000256" key="10">
    <source>
        <dbReference type="ARBA" id="ARBA00022984"/>
    </source>
</evidence>
<evidence type="ECO:0000256" key="14">
    <source>
        <dbReference type="SAM" id="MobiDB-lite"/>
    </source>
</evidence>
<dbReference type="Proteomes" id="UP001212263">
    <property type="component" value="Unassembled WGS sequence"/>
</dbReference>
<feature type="domain" description="Penicillin-binding protein dimerisation" evidence="17">
    <location>
        <begin position="50"/>
        <end position="214"/>
    </location>
</feature>
<evidence type="ECO:0000313" key="20">
    <source>
        <dbReference type="EMBL" id="RGU58933.1"/>
    </source>
</evidence>
<evidence type="ECO:0000256" key="9">
    <source>
        <dbReference type="ARBA" id="ARBA00022960"/>
    </source>
</evidence>
<dbReference type="InterPro" id="IPR036138">
    <property type="entry name" value="PBP_dimer_sf"/>
</dbReference>
<dbReference type="InterPro" id="IPR050515">
    <property type="entry name" value="Beta-lactam/transpept"/>
</dbReference>
<evidence type="ECO:0000256" key="4">
    <source>
        <dbReference type="ARBA" id="ARBA00022519"/>
    </source>
</evidence>
<dbReference type="SUPFAM" id="SSF56519">
    <property type="entry name" value="Penicillin binding protein dimerisation domain"/>
    <property type="match status" value="1"/>
</dbReference>
<dbReference type="Gene3D" id="3.90.1310.10">
    <property type="entry name" value="Penicillin-binding protein 2a (Domain 2)"/>
    <property type="match status" value="1"/>
</dbReference>
<keyword evidence="3" id="KW-1003">Cell membrane</keyword>
<evidence type="ECO:0000256" key="15">
    <source>
        <dbReference type="SAM" id="Phobius"/>
    </source>
</evidence>
<evidence type="ECO:0000313" key="18">
    <source>
        <dbReference type="EMBL" id="MCG4959020.1"/>
    </source>
</evidence>
<gene>
    <name evidence="21" type="primary">mrdA</name>
    <name evidence="21" type="ORF">DWW24_08240</name>
    <name evidence="20" type="ORF">DWW57_00610</name>
    <name evidence="18" type="ORF">L0P03_03995</name>
    <name evidence="19" type="ORF">PN645_01705</name>
</gene>
<dbReference type="InterPro" id="IPR017790">
    <property type="entry name" value="Penicillin-binding_protein_2"/>
</dbReference>
<dbReference type="Gene3D" id="3.30.1390.30">
    <property type="entry name" value="Penicillin-binding protein 2a, domain 3"/>
    <property type="match status" value="1"/>
</dbReference>
<keyword evidence="12 15" id="KW-0472">Membrane</keyword>
<name>A0A1Y3YIH0_9BACT</name>
<evidence type="ECO:0000313" key="23">
    <source>
        <dbReference type="Proteomes" id="UP000284243"/>
    </source>
</evidence>
<sequence length="623" mass="70373">MNKYTHRKTVISAIIICVCCIYIIRLFYMQVIDDSFQIKAMMNSQRIATQYPARGLIFDRNGKLLVENQPAYDLMVIPRQVKDFDTTELITILGIDKDMLIKNMVKCRKYSPFKASVLISQITANKYAVLQEKLHKYPGFFMQTRTLRKYNVSHSADVFGYIGEVSQTLVEQDSTYAPGDYIGVNGLEKSYENLLRGTKGEQILLVDNYNRVKGSYQNGLYDKPAIVGQNLTTTLDIDLQEYAYQLMRNKRGGIIAMEPSTGEILLKVSSPGYDPQLMIGLERGKNYKKLNQDPNKPLFDRTVSGAYPPGSTFKTLQALYGLKEEVITPETCFECYGKAKTAIGGIRMGCHNHNSPLNLYQAIQQSCNPYFVNVWRRILENRKYDSVRDAYIEWRDFICSFGLGAKICPDFSNEISGSIPTPPLFDRKFRTQDWRWSYIMSLSIGQGELELTPLQIANMACVLANRGYYMTPHIVRPIEGANNQVEKHTVDCDRKYFDIVVEGMAMAASSGTARGASIDSVVICGKTGTAQNPHGEDHSIFMAFAPKDNPKIVIAIYIENGGFGAQYAVPIGGLIMEKYLKGKIAPRKKAIEERMLNSNLIIPETPKKEQHLKTAEEKQNEED</sequence>
<dbReference type="GO" id="GO:0009002">
    <property type="term" value="F:serine-type D-Ala-D-Ala carboxypeptidase activity"/>
    <property type="evidence" value="ECO:0007669"/>
    <property type="project" value="UniProtKB-EC"/>
</dbReference>
<dbReference type="Proteomes" id="UP000283426">
    <property type="component" value="Unassembled WGS sequence"/>
</dbReference>
<evidence type="ECO:0000256" key="2">
    <source>
        <dbReference type="ARBA" id="ARBA00004236"/>
    </source>
</evidence>
<dbReference type="Pfam" id="PF03717">
    <property type="entry name" value="PBP_dimer"/>
    <property type="match status" value="1"/>
</dbReference>
<keyword evidence="10" id="KW-0573">Peptidoglycan synthesis</keyword>
<evidence type="ECO:0000313" key="22">
    <source>
        <dbReference type="Proteomes" id="UP000283426"/>
    </source>
</evidence>
<dbReference type="InterPro" id="IPR012338">
    <property type="entry name" value="Beta-lactam/transpept-like"/>
</dbReference>
<keyword evidence="6" id="KW-0645">Protease</keyword>
<dbReference type="Proteomes" id="UP000284243">
    <property type="component" value="Unassembled WGS sequence"/>
</dbReference>
<dbReference type="PANTHER" id="PTHR30627">
    <property type="entry name" value="PEPTIDOGLYCAN D,D-TRANSPEPTIDASE"/>
    <property type="match status" value="1"/>
</dbReference>
<dbReference type="Pfam" id="PF00905">
    <property type="entry name" value="Transpeptidase"/>
    <property type="match status" value="1"/>
</dbReference>
<dbReference type="InterPro" id="IPR005311">
    <property type="entry name" value="PBP_dimer"/>
</dbReference>
<protein>
    <submittedName>
        <fullName evidence="21">Penicillin-binding protein 2</fullName>
        <ecNumber evidence="18">3.4.16.4</ecNumber>
    </submittedName>
</protein>
<reference evidence="22 23" key="1">
    <citation type="submission" date="2018-08" db="EMBL/GenBank/DDBJ databases">
        <title>A genome reference for cultivated species of the human gut microbiota.</title>
        <authorList>
            <person name="Zou Y."/>
            <person name="Xue W."/>
            <person name="Luo G."/>
        </authorList>
    </citation>
    <scope>NUCLEOTIDE SEQUENCE [LARGE SCALE GENOMIC DNA]</scope>
    <source>
        <strain evidence="21 22">AF14-6AC</strain>
        <strain evidence="20 23">AF16-14</strain>
    </source>
</reference>
<evidence type="ECO:0000256" key="1">
    <source>
        <dbReference type="ARBA" id="ARBA00004167"/>
    </source>
</evidence>
<dbReference type="EC" id="3.4.16.4" evidence="18"/>
<keyword evidence="7 15" id="KW-0812">Transmembrane</keyword>
<evidence type="ECO:0000256" key="7">
    <source>
        <dbReference type="ARBA" id="ARBA00022692"/>
    </source>
</evidence>
<evidence type="ECO:0000256" key="12">
    <source>
        <dbReference type="ARBA" id="ARBA00023136"/>
    </source>
</evidence>
<comment type="caution">
    <text evidence="21">The sequence shown here is derived from an EMBL/GenBank/DDBJ whole genome shotgun (WGS) entry which is preliminary data.</text>
</comment>
<dbReference type="InterPro" id="IPR001460">
    <property type="entry name" value="PCN-bd_Tpept"/>
</dbReference>
<evidence type="ECO:0000256" key="8">
    <source>
        <dbReference type="ARBA" id="ARBA00022801"/>
    </source>
</evidence>
<evidence type="ECO:0000259" key="17">
    <source>
        <dbReference type="Pfam" id="PF03717"/>
    </source>
</evidence>
<organism evidence="21 22">
    <name type="scientific">Odoribacter splanchnicus</name>
    <dbReference type="NCBI Taxonomy" id="28118"/>
    <lineage>
        <taxon>Bacteria</taxon>
        <taxon>Pseudomonadati</taxon>
        <taxon>Bacteroidota</taxon>
        <taxon>Bacteroidia</taxon>
        <taxon>Bacteroidales</taxon>
        <taxon>Odoribacteraceae</taxon>
        <taxon>Odoribacter</taxon>
    </lineage>
</organism>
<dbReference type="GO" id="GO:0008360">
    <property type="term" value="P:regulation of cell shape"/>
    <property type="evidence" value="ECO:0007669"/>
    <property type="project" value="UniProtKB-KW"/>
</dbReference>
<keyword evidence="9" id="KW-0133">Cell shape</keyword>
<dbReference type="GeneID" id="61273970"/>
<comment type="subcellular location">
    <subcellularLocation>
        <location evidence="2">Cell membrane</location>
    </subcellularLocation>
    <subcellularLocation>
        <location evidence="1">Membrane</location>
        <topology evidence="1">Single-pass membrane protein</topology>
    </subcellularLocation>
</comment>
<dbReference type="Proteomes" id="UP001199750">
    <property type="component" value="Unassembled WGS sequence"/>
</dbReference>
<dbReference type="GO" id="GO:0071555">
    <property type="term" value="P:cell wall organization"/>
    <property type="evidence" value="ECO:0007669"/>
    <property type="project" value="UniProtKB-KW"/>
</dbReference>
<dbReference type="OMA" id="DPQIVVY"/>
<dbReference type="EMBL" id="QRYW01000015">
    <property type="protein sequence ID" value="RGV27128.1"/>
    <property type="molecule type" value="Genomic_DNA"/>
</dbReference>
<dbReference type="NCBIfam" id="TIGR03423">
    <property type="entry name" value="pbp2_mrdA"/>
    <property type="match status" value="1"/>
</dbReference>
<dbReference type="EMBL" id="QRYC01000001">
    <property type="protein sequence ID" value="RGU58933.1"/>
    <property type="molecule type" value="Genomic_DNA"/>
</dbReference>
<dbReference type="GO" id="GO:0006508">
    <property type="term" value="P:proteolysis"/>
    <property type="evidence" value="ECO:0007669"/>
    <property type="project" value="UniProtKB-KW"/>
</dbReference>
<dbReference type="GO" id="GO:0005886">
    <property type="term" value="C:plasma membrane"/>
    <property type="evidence" value="ECO:0007669"/>
    <property type="project" value="UniProtKB-SubCell"/>
</dbReference>
<feature type="transmembrane region" description="Helical" evidence="15">
    <location>
        <begin position="9"/>
        <end position="28"/>
    </location>
</feature>
<evidence type="ECO:0000313" key="21">
    <source>
        <dbReference type="EMBL" id="RGV27128.1"/>
    </source>
</evidence>
<evidence type="ECO:0000256" key="11">
    <source>
        <dbReference type="ARBA" id="ARBA00022989"/>
    </source>
</evidence>
<feature type="compositionally biased region" description="Basic and acidic residues" evidence="14">
    <location>
        <begin position="605"/>
        <end position="623"/>
    </location>
</feature>
<accession>A0A1Y3YIH0</accession>
<keyword evidence="11 15" id="KW-1133">Transmembrane helix</keyword>
<dbReference type="FunFam" id="3.40.710.10:FF:000024">
    <property type="entry name" value="Penicillin-binding protein 2"/>
    <property type="match status" value="1"/>
</dbReference>
<dbReference type="GO" id="GO:0009252">
    <property type="term" value="P:peptidoglycan biosynthetic process"/>
    <property type="evidence" value="ECO:0007669"/>
    <property type="project" value="UniProtKB-KW"/>
</dbReference>
<reference evidence="18" key="2">
    <citation type="submission" date="2022-01" db="EMBL/GenBank/DDBJ databases">
        <title>Collection of gut derived symbiotic bacterial strains cultured from healthy donors.</title>
        <authorList>
            <person name="Lin H."/>
            <person name="Kohout C."/>
            <person name="Waligurski E."/>
            <person name="Pamer E.G."/>
        </authorList>
    </citation>
    <scope>NUCLEOTIDE SEQUENCE</scope>
    <source>
        <strain evidence="18">DFI.1.149</strain>
    </source>
</reference>
<evidence type="ECO:0000256" key="5">
    <source>
        <dbReference type="ARBA" id="ARBA00022645"/>
    </source>
</evidence>
<evidence type="ECO:0000259" key="16">
    <source>
        <dbReference type="Pfam" id="PF00905"/>
    </source>
</evidence>
<dbReference type="GO" id="GO:0071972">
    <property type="term" value="F:peptidoglycan L,D-transpeptidase activity"/>
    <property type="evidence" value="ECO:0007669"/>
    <property type="project" value="TreeGrafter"/>
</dbReference>
<evidence type="ECO:0000256" key="3">
    <source>
        <dbReference type="ARBA" id="ARBA00022475"/>
    </source>
</evidence>
<feature type="region of interest" description="Disordered" evidence="14">
    <location>
        <begin position="602"/>
        <end position="623"/>
    </location>
</feature>
<dbReference type="SUPFAM" id="SSF56601">
    <property type="entry name" value="beta-lactamase/transpeptidase-like"/>
    <property type="match status" value="1"/>
</dbReference>